<dbReference type="EMBL" id="BTCL01000034">
    <property type="protein sequence ID" value="GMK48718.1"/>
    <property type="molecule type" value="Genomic_DNA"/>
</dbReference>
<feature type="domain" description="CBM6" evidence="3">
    <location>
        <begin position="394"/>
        <end position="527"/>
    </location>
</feature>
<evidence type="ECO:0000259" key="2">
    <source>
        <dbReference type="PROSITE" id="PS50853"/>
    </source>
</evidence>
<sequence length="1081" mass="116940">MTGKTRRRSKLIVLPIALALSVSPLIPNGTPRAHAFEAADAKTAIEAYNNAFWDASAKYFWKTSKHDGYQDFWVEAELWELVMDAYQEATDPELKAKLRTQIDDVFDGAIAKYGQDWTNNTFNDDIMWWAMASTRAYQITNDAKYLERAEYYFNYVYDTQWDDEFAGGGIWWKSDDRTTKNACINFPAAEAAVFLYNATGNAHYLDAASKIYRWGKTMLTDGNGKVFDRIETQNGPIPDATHYNQGTFIGAAVGLYQITGDKIYLDDALKGATFTKERLVDANGLLRYEGPNGDLKGGKTILMRNLGYLQKVVNASSESKYKTFADSYNEWLAFNTDMAWSNRNAANLVDSNWAGQQLSGTFESWSSAAAVQALTSLEPQDAEHLEYAVKNPYNKIEAESFNIVNGPGMEGSIEGSQQLGGIQDGYYAAYKNVDFGSGQGASGFIARASSGTGGGQIEVRLDALDGPKVGTLNVEGTGGWNNFIDAVTLLKDDQGNTSNVTGKHDVYLVFKKTNDSYLFNLNWFKFTKTDPTRTDAYAKLQAENFASSDGLSVNASGQFADGIHNNAYASYKDIDFGSGAAGVTLHLASGNKGGSIEVKLDSLDGPTAGVIEVPAMGSWNNWLDVTSIMDDSLAVGVHDVYLIFHGADGSDYPCNLDWFTFSQIKGKARDAYGKLEAENFTNSVNVGTENGGNQTYLAGVYGPNNPYAMYNYVDFGDAGPTQFHVQAASATSGGTIEARIDGINGPVIATAKVSGTGGWQTFQVFDGSITAAAPVTGKHLVYLLFKGNDWLYNFDKFTFGDASVFTAPTVPPDPVDDGVPPGEVENVQFTRDNSKLTVHWDGPYALDGDVVRLKLLQSGQQVGEVTEVKRGVQSAVLSGIEADQSYTLVISAADKSGNVSAGIRVEIPAMPVYTLTANGSKLEDGAVLEDDAYLSFQAGDGKTAIRSASLAFDGKTYNGNKLSIELAGHLGAQTVVIAVEDAAGNKLQKTIHIQVKTSTGSMSKLVDRYKASGEVGKSLASQLSASLKQAQHHLDKGHRDQAIKQMQDFIKQLGKAKSSDLKTQAKAVLSADAEALIAGWK</sequence>
<feature type="domain" description="CBM6" evidence="3">
    <location>
        <begin position="538"/>
        <end position="662"/>
    </location>
</feature>
<dbReference type="PANTHER" id="PTHR47791:SF3">
    <property type="entry name" value="MEIOTICALLY UP-REGULATED GENE 191 PROTEIN"/>
    <property type="match status" value="1"/>
</dbReference>
<gene>
    <name evidence="4" type="ORF">PghCCS26_58480</name>
</gene>
<dbReference type="PROSITE" id="PS50853">
    <property type="entry name" value="FN3"/>
    <property type="match status" value="1"/>
</dbReference>
<dbReference type="InterPro" id="IPR053169">
    <property type="entry name" value="MUG_Protein"/>
</dbReference>
<dbReference type="InterPro" id="IPR013783">
    <property type="entry name" value="Ig-like_fold"/>
</dbReference>
<comment type="caution">
    <text evidence="4">The sequence shown here is derived from an EMBL/GenBank/DDBJ whole genome shotgun (WGS) entry which is preliminary data.</text>
</comment>
<dbReference type="SUPFAM" id="SSF49785">
    <property type="entry name" value="Galactose-binding domain-like"/>
    <property type="match status" value="3"/>
</dbReference>
<keyword evidence="5" id="KW-1185">Reference proteome</keyword>
<dbReference type="SMART" id="SM00606">
    <property type="entry name" value="CBD_IV"/>
    <property type="match status" value="3"/>
</dbReference>
<dbReference type="InterPro" id="IPR054470">
    <property type="entry name" value="FIMAH_dom"/>
</dbReference>
<dbReference type="Gene3D" id="1.50.10.20">
    <property type="match status" value="1"/>
</dbReference>
<dbReference type="PROSITE" id="PS51175">
    <property type="entry name" value="CBM6"/>
    <property type="match status" value="3"/>
</dbReference>
<reference evidence="4 5" key="1">
    <citation type="submission" date="2023-05" db="EMBL/GenBank/DDBJ databases">
        <title>Draft genome of Paenibacillus sp. CCS26.</title>
        <authorList>
            <person name="Akita H."/>
            <person name="Shinto Y."/>
            <person name="Kimura Z."/>
        </authorList>
    </citation>
    <scope>NUCLEOTIDE SEQUENCE [LARGE SCALE GENOMIC DNA]</scope>
    <source>
        <strain evidence="4 5">CCS26</strain>
    </source>
</reference>
<dbReference type="PANTHER" id="PTHR47791">
    <property type="entry name" value="MEIOTICALLY UP-REGULATED GENE 191 PROTEIN"/>
    <property type="match status" value="1"/>
</dbReference>
<dbReference type="CDD" id="cd04084">
    <property type="entry name" value="CBM6_xylanase-like"/>
    <property type="match status" value="3"/>
</dbReference>
<proteinExistence type="predicted"/>
<evidence type="ECO:0000313" key="5">
    <source>
        <dbReference type="Proteomes" id="UP001285921"/>
    </source>
</evidence>
<evidence type="ECO:0000259" key="3">
    <source>
        <dbReference type="PROSITE" id="PS51175"/>
    </source>
</evidence>
<evidence type="ECO:0008006" key="6">
    <source>
        <dbReference type="Google" id="ProtNLM"/>
    </source>
</evidence>
<keyword evidence="1" id="KW-0732">Signal</keyword>
<dbReference type="Proteomes" id="UP001285921">
    <property type="component" value="Unassembled WGS sequence"/>
</dbReference>
<dbReference type="InterPro" id="IPR008979">
    <property type="entry name" value="Galactose-bd-like_sf"/>
</dbReference>
<dbReference type="InterPro" id="IPR006584">
    <property type="entry name" value="Cellulose-bd_IV"/>
</dbReference>
<accession>A0ABQ6NUF3</accession>
<dbReference type="InterPro" id="IPR008928">
    <property type="entry name" value="6-hairpin_glycosidase_sf"/>
</dbReference>
<feature type="domain" description="CBM6" evidence="3">
    <location>
        <begin position="673"/>
        <end position="800"/>
    </location>
</feature>
<dbReference type="Pfam" id="PF22888">
    <property type="entry name" value="FIMAH"/>
    <property type="match status" value="1"/>
</dbReference>
<evidence type="ECO:0000256" key="1">
    <source>
        <dbReference type="ARBA" id="ARBA00022729"/>
    </source>
</evidence>
<dbReference type="InterPro" id="IPR005084">
    <property type="entry name" value="CBM6"/>
</dbReference>
<dbReference type="Pfam" id="PF03422">
    <property type="entry name" value="CBM_6"/>
    <property type="match status" value="3"/>
</dbReference>
<dbReference type="InterPro" id="IPR003961">
    <property type="entry name" value="FN3_dom"/>
</dbReference>
<dbReference type="Gene3D" id="2.60.120.260">
    <property type="entry name" value="Galactose-binding domain-like"/>
    <property type="match status" value="3"/>
</dbReference>
<dbReference type="InterPro" id="IPR005198">
    <property type="entry name" value="Glyco_hydro_76"/>
</dbReference>
<feature type="domain" description="Fibronectin type-III" evidence="2">
    <location>
        <begin position="820"/>
        <end position="917"/>
    </location>
</feature>
<organism evidence="4 5">
    <name type="scientific">Paenibacillus glycanilyticus</name>
    <dbReference type="NCBI Taxonomy" id="126569"/>
    <lineage>
        <taxon>Bacteria</taxon>
        <taxon>Bacillati</taxon>
        <taxon>Bacillota</taxon>
        <taxon>Bacilli</taxon>
        <taxon>Bacillales</taxon>
        <taxon>Paenibacillaceae</taxon>
        <taxon>Paenibacillus</taxon>
    </lineage>
</organism>
<evidence type="ECO:0000313" key="4">
    <source>
        <dbReference type="EMBL" id="GMK48718.1"/>
    </source>
</evidence>
<dbReference type="SUPFAM" id="SSF48208">
    <property type="entry name" value="Six-hairpin glycosidases"/>
    <property type="match status" value="1"/>
</dbReference>
<dbReference type="Gene3D" id="2.60.40.10">
    <property type="entry name" value="Immunoglobulins"/>
    <property type="match status" value="1"/>
</dbReference>
<protein>
    <recommendedName>
        <fullName evidence="6">Glycosyl hydrolase</fullName>
    </recommendedName>
</protein>
<name>A0ABQ6NUF3_9BACL</name>
<dbReference type="Pfam" id="PF03663">
    <property type="entry name" value="Glyco_hydro_76"/>
    <property type="match status" value="1"/>
</dbReference>